<dbReference type="STRING" id="46731.A0A3M6UG30"/>
<dbReference type="GO" id="GO:0031514">
    <property type="term" value="C:motile cilium"/>
    <property type="evidence" value="ECO:0007669"/>
    <property type="project" value="TreeGrafter"/>
</dbReference>
<gene>
    <name evidence="2" type="ORF">pdam_00016869</name>
</gene>
<evidence type="ECO:0000313" key="2">
    <source>
        <dbReference type="EMBL" id="RMX52630.1"/>
    </source>
</evidence>
<sequence length="154" mass="17161">MVEIVQLEELDYEGNDKFWTVTTENVCSLIMSDLNSHEYAELLVGSEDFDMRVFKDDEMIAEITGTEIADGANAIVRGRLGSFENLLGLMVEIVLLEDLDDEGNDRFWKVSIGNCKLNSTGYWTPYTARPVGGEGRVMGGRGFITSVVEIQPLL</sequence>
<dbReference type="InterPro" id="IPR016616">
    <property type="entry name" value="Bardet-Biedl_syndrome_2_prot"/>
</dbReference>
<dbReference type="PANTHER" id="PTHR32465">
    <property type="entry name" value="BARDET-BIEDL SYNDROME 2 PROTEIN"/>
    <property type="match status" value="1"/>
</dbReference>
<dbReference type="GO" id="GO:0043005">
    <property type="term" value="C:neuron projection"/>
    <property type="evidence" value="ECO:0007669"/>
    <property type="project" value="TreeGrafter"/>
</dbReference>
<dbReference type="GO" id="GO:0016020">
    <property type="term" value="C:membrane"/>
    <property type="evidence" value="ECO:0007669"/>
    <property type="project" value="TreeGrafter"/>
</dbReference>
<dbReference type="PANTHER" id="PTHR32465:SF0">
    <property type="entry name" value="BARDET-BIEDL SYNDROME 2 PROTEIN"/>
    <property type="match status" value="1"/>
</dbReference>
<name>A0A3M6UG30_POCDA</name>
<evidence type="ECO:0000313" key="3">
    <source>
        <dbReference type="Proteomes" id="UP000275408"/>
    </source>
</evidence>
<keyword evidence="3" id="KW-1185">Reference proteome</keyword>
<protein>
    <recommendedName>
        <fullName evidence="1">Ciliary BBSome complex subunit 2 middle region domain-containing protein</fullName>
    </recommendedName>
</protein>
<reference evidence="2 3" key="1">
    <citation type="journal article" date="2018" name="Sci. Rep.">
        <title>Comparative analysis of the Pocillopora damicornis genome highlights role of immune system in coral evolution.</title>
        <authorList>
            <person name="Cunning R."/>
            <person name="Bay R.A."/>
            <person name="Gillette P."/>
            <person name="Baker A.C."/>
            <person name="Traylor-Knowles N."/>
        </authorList>
    </citation>
    <scope>NUCLEOTIDE SEQUENCE [LARGE SCALE GENOMIC DNA]</scope>
    <source>
        <strain evidence="2">RSMAS</strain>
        <tissue evidence="2">Whole animal</tissue>
    </source>
</reference>
<organism evidence="2 3">
    <name type="scientific">Pocillopora damicornis</name>
    <name type="common">Cauliflower coral</name>
    <name type="synonym">Millepora damicornis</name>
    <dbReference type="NCBI Taxonomy" id="46731"/>
    <lineage>
        <taxon>Eukaryota</taxon>
        <taxon>Metazoa</taxon>
        <taxon>Cnidaria</taxon>
        <taxon>Anthozoa</taxon>
        <taxon>Hexacorallia</taxon>
        <taxon>Scleractinia</taxon>
        <taxon>Astrocoeniina</taxon>
        <taxon>Pocilloporidae</taxon>
        <taxon>Pocillopora</taxon>
    </lineage>
</organism>
<dbReference type="GO" id="GO:0036064">
    <property type="term" value="C:ciliary basal body"/>
    <property type="evidence" value="ECO:0007669"/>
    <property type="project" value="TreeGrafter"/>
</dbReference>
<comment type="caution">
    <text evidence="2">The sequence shown here is derived from an EMBL/GenBank/DDBJ whole genome shotgun (WGS) entry which is preliminary data.</text>
</comment>
<dbReference type="Pfam" id="PF14783">
    <property type="entry name" value="BBS2_Mid"/>
    <property type="match status" value="1"/>
</dbReference>
<evidence type="ECO:0000259" key="1">
    <source>
        <dbReference type="Pfam" id="PF14783"/>
    </source>
</evidence>
<feature type="non-terminal residue" evidence="2">
    <location>
        <position position="154"/>
    </location>
</feature>
<accession>A0A3M6UG30</accession>
<dbReference type="GO" id="GO:0034464">
    <property type="term" value="C:BBSome"/>
    <property type="evidence" value="ECO:0007669"/>
    <property type="project" value="InterPro"/>
</dbReference>
<proteinExistence type="predicted"/>
<dbReference type="EMBL" id="RCHS01001598">
    <property type="protein sequence ID" value="RMX52630.1"/>
    <property type="molecule type" value="Genomic_DNA"/>
</dbReference>
<dbReference type="GO" id="GO:1905515">
    <property type="term" value="P:non-motile cilium assembly"/>
    <property type="evidence" value="ECO:0007669"/>
    <property type="project" value="InterPro"/>
</dbReference>
<dbReference type="OrthoDB" id="2120021at2759"/>
<dbReference type="AlphaFoldDB" id="A0A3M6UG30"/>
<dbReference type="Proteomes" id="UP000275408">
    <property type="component" value="Unassembled WGS sequence"/>
</dbReference>
<feature type="domain" description="Ciliary BBSome complex subunit 2 middle region" evidence="1">
    <location>
        <begin position="28"/>
        <end position="68"/>
    </location>
</feature>
<dbReference type="InterPro" id="IPR029429">
    <property type="entry name" value="BBS2_Mid"/>
</dbReference>